<evidence type="ECO:0000313" key="1">
    <source>
        <dbReference type="EMBL" id="SMO90723.1"/>
    </source>
</evidence>
<dbReference type="EMBL" id="FXTB01000014">
    <property type="protein sequence ID" value="SMO90723.1"/>
    <property type="molecule type" value="Genomic_DNA"/>
</dbReference>
<dbReference type="InterPro" id="IPR010982">
    <property type="entry name" value="Lambda_DNA-bd_dom_sf"/>
</dbReference>
<gene>
    <name evidence="1" type="ORF">SAMN06265379_1146</name>
</gene>
<reference evidence="1 2" key="1">
    <citation type="submission" date="2017-05" db="EMBL/GenBank/DDBJ databases">
        <authorList>
            <person name="Varghese N."/>
            <person name="Submissions S."/>
        </authorList>
    </citation>
    <scope>NUCLEOTIDE SEQUENCE [LARGE SCALE GENOMIC DNA]</scope>
    <source>
        <strain evidence="1 2">DSM 27040</strain>
    </source>
</reference>
<organism evidence="1 2">
    <name type="scientific">Saccharicrinis carchari</name>
    <dbReference type="NCBI Taxonomy" id="1168039"/>
    <lineage>
        <taxon>Bacteria</taxon>
        <taxon>Pseudomonadati</taxon>
        <taxon>Bacteroidota</taxon>
        <taxon>Bacteroidia</taxon>
        <taxon>Marinilabiliales</taxon>
        <taxon>Marinilabiliaceae</taxon>
        <taxon>Saccharicrinis</taxon>
    </lineage>
</organism>
<dbReference type="SUPFAM" id="SSF47413">
    <property type="entry name" value="lambda repressor-like DNA-binding domains"/>
    <property type="match status" value="1"/>
</dbReference>
<name>A0A521F3J0_SACCC</name>
<accession>A0A521F3J0</accession>
<protein>
    <submittedName>
        <fullName evidence="1">Uncharacterized protein</fullName>
    </submittedName>
</protein>
<dbReference type="AlphaFoldDB" id="A0A521F3J0"/>
<dbReference type="GO" id="GO:0003677">
    <property type="term" value="F:DNA binding"/>
    <property type="evidence" value="ECO:0007669"/>
    <property type="project" value="InterPro"/>
</dbReference>
<dbReference type="Proteomes" id="UP000319040">
    <property type="component" value="Unassembled WGS sequence"/>
</dbReference>
<sequence length="122" mass="14099">MIQIIDKQLELLHTEFHESPENKKIRELIHVLELFREVFKVVLNGQNLDSPALALFVAQLTTGKGEVDFVRMTNEFMKLHQVKQTHIKENTGISQARVSDFLNRKHAMQSDTLAKIFTMPTL</sequence>
<dbReference type="RefSeq" id="WP_142534691.1">
    <property type="nucleotide sequence ID" value="NZ_FXTB01000014.1"/>
</dbReference>
<dbReference type="Gene3D" id="1.10.260.40">
    <property type="entry name" value="lambda repressor-like DNA-binding domains"/>
    <property type="match status" value="1"/>
</dbReference>
<proteinExistence type="predicted"/>
<keyword evidence="2" id="KW-1185">Reference proteome</keyword>
<evidence type="ECO:0000313" key="2">
    <source>
        <dbReference type="Proteomes" id="UP000319040"/>
    </source>
</evidence>